<feature type="non-terminal residue" evidence="1">
    <location>
        <position position="27"/>
    </location>
</feature>
<sequence length="27" mass="3197">MQSHLRDVSIVHSMREYMPDRAICLAH</sequence>
<dbReference type="EMBL" id="LAZR01038562">
    <property type="protein sequence ID" value="KKL19233.1"/>
    <property type="molecule type" value="Genomic_DNA"/>
</dbReference>
<dbReference type="AlphaFoldDB" id="A0A0F9E5F9"/>
<protein>
    <submittedName>
        <fullName evidence="1">Uncharacterized protein</fullName>
    </submittedName>
</protein>
<gene>
    <name evidence="1" type="ORF">LCGC14_2467520</name>
</gene>
<accession>A0A0F9E5F9</accession>
<evidence type="ECO:0000313" key="1">
    <source>
        <dbReference type="EMBL" id="KKL19233.1"/>
    </source>
</evidence>
<reference evidence="1" key="1">
    <citation type="journal article" date="2015" name="Nature">
        <title>Complex archaea that bridge the gap between prokaryotes and eukaryotes.</title>
        <authorList>
            <person name="Spang A."/>
            <person name="Saw J.H."/>
            <person name="Jorgensen S.L."/>
            <person name="Zaremba-Niedzwiedzka K."/>
            <person name="Martijn J."/>
            <person name="Lind A.E."/>
            <person name="van Eijk R."/>
            <person name="Schleper C."/>
            <person name="Guy L."/>
            <person name="Ettema T.J."/>
        </authorList>
    </citation>
    <scope>NUCLEOTIDE SEQUENCE</scope>
</reference>
<proteinExistence type="predicted"/>
<name>A0A0F9E5F9_9ZZZZ</name>
<comment type="caution">
    <text evidence="1">The sequence shown here is derived from an EMBL/GenBank/DDBJ whole genome shotgun (WGS) entry which is preliminary data.</text>
</comment>
<organism evidence="1">
    <name type="scientific">marine sediment metagenome</name>
    <dbReference type="NCBI Taxonomy" id="412755"/>
    <lineage>
        <taxon>unclassified sequences</taxon>
        <taxon>metagenomes</taxon>
        <taxon>ecological metagenomes</taxon>
    </lineage>
</organism>